<dbReference type="EMBL" id="CAKAEH010001014">
    <property type="protein sequence ID" value="CAG9532528.1"/>
    <property type="molecule type" value="Genomic_DNA"/>
</dbReference>
<proteinExistence type="predicted"/>
<dbReference type="AlphaFoldDB" id="A0A8J2LYM1"/>
<comment type="caution">
    <text evidence="1">The sequence shown here is derived from an EMBL/GenBank/DDBJ whole genome shotgun (WGS) entry which is preliminary data.</text>
</comment>
<sequence length="168" mass="18225">MKPILKVIKVEGSKTAAHHNLTITIELLQNKALVIHTSSLQPRKADLENHIIQGVNVACPMPPICDTAPSVMRQRPVRGRVEVGGKRKIMVIAAVVVPVNVRRSNSSLFEECIGKSVEGSAQGTRTSKLFVGLISIMVMTRVQQGHFTIRTGKTLSKGEQLQEDGPSG</sequence>
<organism evidence="1 2">
    <name type="scientific">Cercopithifilaria johnstoni</name>
    <dbReference type="NCBI Taxonomy" id="2874296"/>
    <lineage>
        <taxon>Eukaryota</taxon>
        <taxon>Metazoa</taxon>
        <taxon>Ecdysozoa</taxon>
        <taxon>Nematoda</taxon>
        <taxon>Chromadorea</taxon>
        <taxon>Rhabditida</taxon>
        <taxon>Spirurina</taxon>
        <taxon>Spiruromorpha</taxon>
        <taxon>Filarioidea</taxon>
        <taxon>Onchocercidae</taxon>
        <taxon>Cercopithifilaria</taxon>
    </lineage>
</organism>
<reference evidence="1" key="1">
    <citation type="submission" date="2021-09" db="EMBL/GenBank/DDBJ databases">
        <authorList>
            <consortium name="Pathogen Informatics"/>
        </authorList>
    </citation>
    <scope>NUCLEOTIDE SEQUENCE</scope>
</reference>
<accession>A0A8J2LYM1</accession>
<gene>
    <name evidence="1" type="ORF">CJOHNSTONI_LOCUS2830</name>
</gene>
<name>A0A8J2LYM1_9BILA</name>
<evidence type="ECO:0000313" key="1">
    <source>
        <dbReference type="EMBL" id="CAG9532528.1"/>
    </source>
</evidence>
<evidence type="ECO:0000313" key="2">
    <source>
        <dbReference type="Proteomes" id="UP000746747"/>
    </source>
</evidence>
<dbReference type="Proteomes" id="UP000746747">
    <property type="component" value="Unassembled WGS sequence"/>
</dbReference>
<protein>
    <submittedName>
        <fullName evidence="1">Uncharacterized protein</fullName>
    </submittedName>
</protein>
<keyword evidence="2" id="KW-1185">Reference proteome</keyword>